<dbReference type="EMBL" id="BAABHB010000017">
    <property type="protein sequence ID" value="GAA4418513.1"/>
    <property type="molecule type" value="Genomic_DNA"/>
</dbReference>
<evidence type="ECO:0000313" key="1">
    <source>
        <dbReference type="EMBL" id="GAA4418513.1"/>
    </source>
</evidence>
<comment type="caution">
    <text evidence="1">The sequence shown here is derived from an EMBL/GenBank/DDBJ whole genome shotgun (WGS) entry which is preliminary data.</text>
</comment>
<dbReference type="Proteomes" id="UP001500936">
    <property type="component" value="Unassembled WGS sequence"/>
</dbReference>
<accession>A0ABP8KZ71</accession>
<name>A0ABP8KZ71_9BACT</name>
<keyword evidence="2" id="KW-1185">Reference proteome</keyword>
<evidence type="ECO:0000313" key="2">
    <source>
        <dbReference type="Proteomes" id="UP001500936"/>
    </source>
</evidence>
<protein>
    <submittedName>
        <fullName evidence="1">Uncharacterized protein</fullName>
    </submittedName>
</protein>
<sequence>MSIDNQLEADNLKEGRITDPYPEEARIFGISSGYRSTYWSCYVPYKDTPAAPASINDIIAAQNQNF</sequence>
<reference evidence="2" key="1">
    <citation type="journal article" date="2019" name="Int. J. Syst. Evol. Microbiol.">
        <title>The Global Catalogue of Microorganisms (GCM) 10K type strain sequencing project: providing services to taxonomists for standard genome sequencing and annotation.</title>
        <authorList>
            <consortium name="The Broad Institute Genomics Platform"/>
            <consortium name="The Broad Institute Genome Sequencing Center for Infectious Disease"/>
            <person name="Wu L."/>
            <person name="Ma J."/>
        </authorList>
    </citation>
    <scope>NUCLEOTIDE SEQUENCE [LARGE SCALE GENOMIC DNA]</scope>
    <source>
        <strain evidence="2">JCM 17925</strain>
    </source>
</reference>
<gene>
    <name evidence="1" type="ORF">GCM10023187_52000</name>
</gene>
<proteinExistence type="predicted"/>
<organism evidence="1 2">
    <name type="scientific">Nibrella viscosa</name>
    <dbReference type="NCBI Taxonomy" id="1084524"/>
    <lineage>
        <taxon>Bacteria</taxon>
        <taxon>Pseudomonadati</taxon>
        <taxon>Bacteroidota</taxon>
        <taxon>Cytophagia</taxon>
        <taxon>Cytophagales</taxon>
        <taxon>Spirosomataceae</taxon>
        <taxon>Nibrella</taxon>
    </lineage>
</organism>